<protein>
    <submittedName>
        <fullName evidence="1">Uncharacterized protein</fullName>
    </submittedName>
</protein>
<comment type="caution">
    <text evidence="1">The sequence shown here is derived from an EMBL/GenBank/DDBJ whole genome shotgun (WGS) entry which is preliminary data.</text>
</comment>
<evidence type="ECO:0000313" key="1">
    <source>
        <dbReference type="EMBL" id="KAJ8881461.1"/>
    </source>
</evidence>
<organism evidence="1 2">
    <name type="scientific">Dryococelus australis</name>
    <dbReference type="NCBI Taxonomy" id="614101"/>
    <lineage>
        <taxon>Eukaryota</taxon>
        <taxon>Metazoa</taxon>
        <taxon>Ecdysozoa</taxon>
        <taxon>Arthropoda</taxon>
        <taxon>Hexapoda</taxon>
        <taxon>Insecta</taxon>
        <taxon>Pterygota</taxon>
        <taxon>Neoptera</taxon>
        <taxon>Polyneoptera</taxon>
        <taxon>Phasmatodea</taxon>
        <taxon>Verophasmatodea</taxon>
        <taxon>Anareolatae</taxon>
        <taxon>Phasmatidae</taxon>
        <taxon>Eurycanthinae</taxon>
        <taxon>Dryococelus</taxon>
    </lineage>
</organism>
<sequence>MSADESNDGDVVDVTVSGSRKKRKYGSMFEASKKLRDTTYETDALIRHSNDLGNRNFENSFFVNAIKQRRLTQAEQNARLNEFLYAYKVHVNRENCLADNPVCFKGFFYPCLVSLIAAFKQLSLLLSQLEWYQLTNEENIKRGDEENYLMLHMRRWTSFLNHSRVAKPITV</sequence>
<proteinExistence type="predicted"/>
<dbReference type="Proteomes" id="UP001159363">
    <property type="component" value="Chromosome 5"/>
</dbReference>
<keyword evidence="2" id="KW-1185">Reference proteome</keyword>
<accession>A0ABQ9HAW9</accession>
<name>A0ABQ9HAW9_9NEOP</name>
<evidence type="ECO:0000313" key="2">
    <source>
        <dbReference type="Proteomes" id="UP001159363"/>
    </source>
</evidence>
<dbReference type="EMBL" id="JARBHB010000006">
    <property type="protein sequence ID" value="KAJ8881461.1"/>
    <property type="molecule type" value="Genomic_DNA"/>
</dbReference>
<gene>
    <name evidence="1" type="ORF">PR048_017942</name>
</gene>
<reference evidence="1 2" key="1">
    <citation type="submission" date="2023-02" db="EMBL/GenBank/DDBJ databases">
        <title>LHISI_Scaffold_Assembly.</title>
        <authorList>
            <person name="Stuart O.P."/>
            <person name="Cleave R."/>
            <person name="Magrath M.J.L."/>
            <person name="Mikheyev A.S."/>
        </authorList>
    </citation>
    <scope>NUCLEOTIDE SEQUENCE [LARGE SCALE GENOMIC DNA]</scope>
    <source>
        <strain evidence="1">Daus_M_001</strain>
        <tissue evidence="1">Leg muscle</tissue>
    </source>
</reference>